<organism evidence="1 2">
    <name type="scientific">Dryococelus australis</name>
    <dbReference type="NCBI Taxonomy" id="614101"/>
    <lineage>
        <taxon>Eukaryota</taxon>
        <taxon>Metazoa</taxon>
        <taxon>Ecdysozoa</taxon>
        <taxon>Arthropoda</taxon>
        <taxon>Hexapoda</taxon>
        <taxon>Insecta</taxon>
        <taxon>Pterygota</taxon>
        <taxon>Neoptera</taxon>
        <taxon>Polyneoptera</taxon>
        <taxon>Phasmatodea</taxon>
        <taxon>Verophasmatodea</taxon>
        <taxon>Anareolatae</taxon>
        <taxon>Phasmatidae</taxon>
        <taxon>Eurycanthinae</taxon>
        <taxon>Dryococelus</taxon>
    </lineage>
</organism>
<accession>A0ABQ9H3W1</accession>
<dbReference type="EMBL" id="JARBHB010000007">
    <property type="protein sequence ID" value="KAJ8878988.1"/>
    <property type="molecule type" value="Genomic_DNA"/>
</dbReference>
<sequence>MRHLQQVSGRCKKLYKKNYCGSVGRQLTINQMQTTKIRDTERGTQNKSTKRRRQELKVRKIEQTKLSQWTLKNVAVPNITTNDV</sequence>
<evidence type="ECO:0000313" key="2">
    <source>
        <dbReference type="Proteomes" id="UP001159363"/>
    </source>
</evidence>
<evidence type="ECO:0000313" key="1">
    <source>
        <dbReference type="EMBL" id="KAJ8878988.1"/>
    </source>
</evidence>
<comment type="caution">
    <text evidence="1">The sequence shown here is derived from an EMBL/GenBank/DDBJ whole genome shotgun (WGS) entry which is preliminary data.</text>
</comment>
<name>A0ABQ9H3W1_9NEOP</name>
<gene>
    <name evidence="1" type="ORF">PR048_019594</name>
</gene>
<keyword evidence="2" id="KW-1185">Reference proteome</keyword>
<reference evidence="1 2" key="1">
    <citation type="submission" date="2023-02" db="EMBL/GenBank/DDBJ databases">
        <title>LHISI_Scaffold_Assembly.</title>
        <authorList>
            <person name="Stuart O.P."/>
            <person name="Cleave R."/>
            <person name="Magrath M.J.L."/>
            <person name="Mikheyev A.S."/>
        </authorList>
    </citation>
    <scope>NUCLEOTIDE SEQUENCE [LARGE SCALE GENOMIC DNA]</scope>
    <source>
        <strain evidence="1">Daus_M_001</strain>
        <tissue evidence="1">Leg muscle</tissue>
    </source>
</reference>
<protein>
    <submittedName>
        <fullName evidence="1">Uncharacterized protein</fullName>
    </submittedName>
</protein>
<dbReference type="Proteomes" id="UP001159363">
    <property type="component" value="Chromosome 6"/>
</dbReference>
<proteinExistence type="predicted"/>